<feature type="compositionally biased region" description="Gly residues" evidence="1">
    <location>
        <begin position="237"/>
        <end position="247"/>
    </location>
</feature>
<feature type="compositionally biased region" description="Basic residues" evidence="1">
    <location>
        <begin position="11"/>
        <end position="26"/>
    </location>
</feature>
<evidence type="ECO:0000256" key="1">
    <source>
        <dbReference type="SAM" id="MobiDB-lite"/>
    </source>
</evidence>
<evidence type="ECO:0000313" key="2">
    <source>
        <dbReference type="EMBL" id="CAA9281096.1"/>
    </source>
</evidence>
<dbReference type="AlphaFoldDB" id="A0A6J4JKR6"/>
<sequence length="253" mass="27963">VGSPEGDPHRSGGRRVAHAMRSRRALPCRPPPRLDRPHQHAHVRPRARRARPFPDQSLRRDVRRDHRVEPGQDGHAGQRHRRPGPVQRRGVHHPQRRLQGAAGRDVRAAHPYPRRRRPLAPPERAAPDQPGRAARARRRRVPRIWRAGLAGGMRRVGRNLRQGKLRRAAQPRPPHLGRDHPRSVDAALHARASLRAGTHSAGDGRATGDDRRRGGGKGGRPDEEAARDAGLRPDGVRGLGAHGGPQGRGLPPL</sequence>
<feature type="region of interest" description="Disordered" evidence="1">
    <location>
        <begin position="154"/>
        <end position="253"/>
    </location>
</feature>
<feature type="compositionally biased region" description="Basic and acidic residues" evidence="1">
    <location>
        <begin position="206"/>
        <end position="235"/>
    </location>
</feature>
<dbReference type="EMBL" id="CADCTG010000289">
    <property type="protein sequence ID" value="CAA9281096.1"/>
    <property type="molecule type" value="Genomic_DNA"/>
</dbReference>
<reference evidence="2" key="1">
    <citation type="submission" date="2020-02" db="EMBL/GenBank/DDBJ databases">
        <authorList>
            <person name="Meier V. D."/>
        </authorList>
    </citation>
    <scope>NUCLEOTIDE SEQUENCE</scope>
    <source>
        <strain evidence="2">AVDCRST_MAG08</strain>
    </source>
</reference>
<organism evidence="2">
    <name type="scientific">uncultured Acetobacteraceae bacterium</name>
    <dbReference type="NCBI Taxonomy" id="169975"/>
    <lineage>
        <taxon>Bacteria</taxon>
        <taxon>Pseudomonadati</taxon>
        <taxon>Pseudomonadota</taxon>
        <taxon>Alphaproteobacteria</taxon>
        <taxon>Acetobacterales</taxon>
        <taxon>Acetobacteraceae</taxon>
        <taxon>environmental samples</taxon>
    </lineage>
</organism>
<feature type="non-terminal residue" evidence="2">
    <location>
        <position position="1"/>
    </location>
</feature>
<feature type="region of interest" description="Disordered" evidence="1">
    <location>
        <begin position="1"/>
        <end position="140"/>
    </location>
</feature>
<proteinExistence type="predicted"/>
<protein>
    <submittedName>
        <fullName evidence="2">Ribulose-5-phosphate 4-epimerase and related epimerases and aldolases</fullName>
    </submittedName>
</protein>
<feature type="non-terminal residue" evidence="2">
    <location>
        <position position="253"/>
    </location>
</feature>
<feature type="compositionally biased region" description="Basic and acidic residues" evidence="1">
    <location>
        <begin position="1"/>
        <end position="10"/>
    </location>
</feature>
<accession>A0A6J4JKR6</accession>
<feature type="compositionally biased region" description="Basic residues" evidence="1">
    <location>
        <begin position="77"/>
        <end position="96"/>
    </location>
</feature>
<feature type="compositionally biased region" description="Basic residues" evidence="1">
    <location>
        <begin position="39"/>
        <end position="51"/>
    </location>
</feature>
<feature type="compositionally biased region" description="Basic and acidic residues" evidence="1">
    <location>
        <begin position="57"/>
        <end position="72"/>
    </location>
</feature>
<gene>
    <name evidence="2" type="ORF">AVDCRST_MAG08-3766</name>
</gene>
<feature type="compositionally biased region" description="Basic residues" evidence="1">
    <location>
        <begin position="155"/>
        <end position="169"/>
    </location>
</feature>
<name>A0A6J4JKR6_9PROT</name>